<feature type="transmembrane region" description="Helical" evidence="1">
    <location>
        <begin position="46"/>
        <end position="68"/>
    </location>
</feature>
<protein>
    <recommendedName>
        <fullName evidence="2">DUF4220 domain-containing protein</fullName>
    </recommendedName>
</protein>
<feature type="domain" description="DUF4220" evidence="2">
    <location>
        <begin position="51"/>
        <end position="376"/>
    </location>
</feature>
<gene>
    <name evidence="3" type="ORF">RJ639_022788</name>
</gene>
<keyword evidence="1" id="KW-0812">Transmembrane</keyword>
<keyword evidence="4" id="KW-1185">Reference proteome</keyword>
<proteinExistence type="predicted"/>
<accession>A0AA88UYK1</accession>
<feature type="transmembrane region" description="Helical" evidence="1">
    <location>
        <begin position="114"/>
        <end position="132"/>
    </location>
</feature>
<dbReference type="Pfam" id="PF04578">
    <property type="entry name" value="DUF594"/>
    <property type="match status" value="1"/>
</dbReference>
<dbReference type="AlphaFoldDB" id="A0AA88UYK1"/>
<organism evidence="3 4">
    <name type="scientific">Escallonia herrerae</name>
    <dbReference type="NCBI Taxonomy" id="1293975"/>
    <lineage>
        <taxon>Eukaryota</taxon>
        <taxon>Viridiplantae</taxon>
        <taxon>Streptophyta</taxon>
        <taxon>Embryophyta</taxon>
        <taxon>Tracheophyta</taxon>
        <taxon>Spermatophyta</taxon>
        <taxon>Magnoliopsida</taxon>
        <taxon>eudicotyledons</taxon>
        <taxon>Gunneridae</taxon>
        <taxon>Pentapetalae</taxon>
        <taxon>asterids</taxon>
        <taxon>campanulids</taxon>
        <taxon>Escalloniales</taxon>
        <taxon>Escalloniaceae</taxon>
        <taxon>Escallonia</taxon>
    </lineage>
</organism>
<dbReference type="Pfam" id="PF13968">
    <property type="entry name" value="DUF4220"/>
    <property type="match status" value="1"/>
</dbReference>
<feature type="transmembrane region" description="Helical" evidence="1">
    <location>
        <begin position="260"/>
        <end position="288"/>
    </location>
</feature>
<evidence type="ECO:0000256" key="1">
    <source>
        <dbReference type="SAM" id="Phobius"/>
    </source>
</evidence>
<sequence>MDPIPRWAQRFWNGWEVRVLILTSLTLQSILSVFGKRRKYSASIWIRIAVWFAYLTADTVATFALGKLSDAQMVDSADNALWVVWGPLLLLHLGGPDSITAYAVEDNKLWLRHLLGFLVQVVVVAYAILVSWRGSWFSFLSLPVLAAGSIKYGERIWALKSANLVQSLEVRGPDQVLTASEYPDLNPDAQVVQVAHDTWSLFQPHIENNVIGDAATSSISIWFTWYFHWLQDDGGTKRLWEVFEVEMGFMFDMLYTKAPIIHTILGSLLRSICFSCTTLALVGFFLIYSLDKKTGANQSHVDIIITGVLLVVAFVWETYALAVALSSDWMVLQHTKHPQASKLATQFFARFLNFSFILGKRRPRWSNLMGQFNIVSFCLAKKPQLPISNLILRVFGVEEEFSKIMHKTLFYVPQYLRKRIITYVSLGAEVPLEAESFVLATSPQFHTLGLPLDLHKEPFSTSGERTVSQYGVDRTLNGFLKAEFGERVYIMYLVTKLVLYDHQLSSEVSPTQEETREACKILSEYMVYLLFCCPSVLPVTWDTYAPRLKNIAIENSLSHLKVFMQNTPSGDEQGACKLLEEAVRTLGENIKAETRIRAGKLLEEALGILSEKLNGKIMPRYQEPSEKVVLTEVEDKVQHASQILRKTSLEGDQLRALEYLQEASEILNFLQNRNGQYVFVHTYATFATKLRRGFRMHSNVENLRKSNYDDSGPNMDMVLGLNIQMRNAACEDIEEAVEVLRRSSSSNEHGRNKVCKFSGNALELLDLLVTEREQKNELLVTIAETLGVLRNISCLEFLNDMWMEMLCYAAKECPLNSQLDRPGTMSLKSGVLLVVEIMLHSSQTFHDKNVVERKRGEVGSKFVKKGMKVNLVGEELSGGLLNGLLKGSELVKKGGMVGSDRSG</sequence>
<evidence type="ECO:0000259" key="2">
    <source>
        <dbReference type="Pfam" id="PF13968"/>
    </source>
</evidence>
<keyword evidence="1" id="KW-1133">Transmembrane helix</keyword>
<feature type="transmembrane region" description="Helical" evidence="1">
    <location>
        <begin position="300"/>
        <end position="323"/>
    </location>
</feature>
<name>A0AA88UYK1_9ASTE</name>
<evidence type="ECO:0000313" key="3">
    <source>
        <dbReference type="EMBL" id="KAK2998296.1"/>
    </source>
</evidence>
<feature type="transmembrane region" description="Helical" evidence="1">
    <location>
        <begin position="80"/>
        <end position="102"/>
    </location>
</feature>
<evidence type="ECO:0000313" key="4">
    <source>
        <dbReference type="Proteomes" id="UP001188597"/>
    </source>
</evidence>
<comment type="caution">
    <text evidence="3">The sequence shown here is derived from an EMBL/GenBank/DDBJ whole genome shotgun (WGS) entry which is preliminary data.</text>
</comment>
<dbReference type="InterPro" id="IPR007658">
    <property type="entry name" value="DUF594"/>
</dbReference>
<reference evidence="3" key="1">
    <citation type="submission" date="2022-12" db="EMBL/GenBank/DDBJ databases">
        <title>Draft genome assemblies for two species of Escallonia (Escalloniales).</title>
        <authorList>
            <person name="Chanderbali A."/>
            <person name="Dervinis C."/>
            <person name="Anghel I."/>
            <person name="Soltis D."/>
            <person name="Soltis P."/>
            <person name="Zapata F."/>
        </authorList>
    </citation>
    <scope>NUCLEOTIDE SEQUENCE</scope>
    <source>
        <strain evidence="3">UCBG64.0493</strain>
        <tissue evidence="3">Leaf</tissue>
    </source>
</reference>
<dbReference type="EMBL" id="JAVXUP010003721">
    <property type="protein sequence ID" value="KAK2998296.1"/>
    <property type="molecule type" value="Genomic_DNA"/>
</dbReference>
<dbReference type="Proteomes" id="UP001188597">
    <property type="component" value="Unassembled WGS sequence"/>
</dbReference>
<dbReference type="InterPro" id="IPR025315">
    <property type="entry name" value="DUF4220"/>
</dbReference>
<keyword evidence="1" id="KW-0472">Membrane</keyword>
<dbReference type="PANTHER" id="PTHR31325">
    <property type="entry name" value="OS01G0798800 PROTEIN-RELATED"/>
    <property type="match status" value="1"/>
</dbReference>